<dbReference type="FunFam" id="3.40.50.300:FF:000538">
    <property type="entry name" value="ATPase family AAA domain-containing protein 1"/>
    <property type="match status" value="1"/>
</dbReference>
<dbReference type="Gene3D" id="1.10.8.60">
    <property type="match status" value="1"/>
</dbReference>
<dbReference type="PANTHER" id="PTHR45644">
    <property type="entry name" value="AAA ATPASE, PUTATIVE (AFU_ORTHOLOGUE AFUA_2G12920)-RELATED-RELATED"/>
    <property type="match status" value="1"/>
</dbReference>
<keyword evidence="8" id="KW-1185">Reference proteome</keyword>
<organism evidence="7 8">
    <name type="scientific">Zophobas morio</name>
    <dbReference type="NCBI Taxonomy" id="2755281"/>
    <lineage>
        <taxon>Eukaryota</taxon>
        <taxon>Metazoa</taxon>
        <taxon>Ecdysozoa</taxon>
        <taxon>Arthropoda</taxon>
        <taxon>Hexapoda</taxon>
        <taxon>Insecta</taxon>
        <taxon>Pterygota</taxon>
        <taxon>Neoptera</taxon>
        <taxon>Endopterygota</taxon>
        <taxon>Coleoptera</taxon>
        <taxon>Polyphaga</taxon>
        <taxon>Cucujiformia</taxon>
        <taxon>Tenebrionidae</taxon>
        <taxon>Zophobas</taxon>
    </lineage>
</organism>
<dbReference type="SMART" id="SM00382">
    <property type="entry name" value="AAA"/>
    <property type="match status" value="1"/>
</dbReference>
<name>A0AA38HKL7_9CUCU</name>
<dbReference type="PROSITE" id="PS00674">
    <property type="entry name" value="AAA"/>
    <property type="match status" value="1"/>
</dbReference>
<evidence type="ECO:0000256" key="3">
    <source>
        <dbReference type="ARBA" id="ARBA00022840"/>
    </source>
</evidence>
<dbReference type="InterPro" id="IPR003960">
    <property type="entry name" value="ATPase_AAA_CS"/>
</dbReference>
<accession>A0AA38HKL7</accession>
<dbReference type="InterPro" id="IPR051701">
    <property type="entry name" value="Mito_OM_Translocase_MSP1"/>
</dbReference>
<proteinExistence type="inferred from homology"/>
<dbReference type="Proteomes" id="UP001168821">
    <property type="component" value="Unassembled WGS sequence"/>
</dbReference>
<evidence type="ECO:0000256" key="4">
    <source>
        <dbReference type="ARBA" id="ARBA00023128"/>
    </source>
</evidence>
<reference evidence="7" key="1">
    <citation type="journal article" date="2023" name="G3 (Bethesda)">
        <title>Whole genome assemblies of Zophobas morio and Tenebrio molitor.</title>
        <authorList>
            <person name="Kaur S."/>
            <person name="Stinson S.A."/>
            <person name="diCenzo G.C."/>
        </authorList>
    </citation>
    <scope>NUCLEOTIDE SEQUENCE</scope>
    <source>
        <strain evidence="7">QUZm001</strain>
    </source>
</reference>
<dbReference type="Gene3D" id="3.40.50.300">
    <property type="entry name" value="P-loop containing nucleotide triphosphate hydrolases"/>
    <property type="match status" value="1"/>
</dbReference>
<dbReference type="InterPro" id="IPR027417">
    <property type="entry name" value="P-loop_NTPase"/>
</dbReference>
<comment type="similarity">
    <text evidence="5">Belongs to the AAA ATPase family.</text>
</comment>
<evidence type="ECO:0000256" key="2">
    <source>
        <dbReference type="ARBA" id="ARBA00022741"/>
    </source>
</evidence>
<dbReference type="PANTHER" id="PTHR45644:SF3">
    <property type="entry name" value="FI08533P-RELATED"/>
    <property type="match status" value="1"/>
</dbReference>
<dbReference type="GO" id="GO:0016887">
    <property type="term" value="F:ATP hydrolysis activity"/>
    <property type="evidence" value="ECO:0007669"/>
    <property type="project" value="InterPro"/>
</dbReference>
<dbReference type="GO" id="GO:0140570">
    <property type="term" value="P:extraction of mislocalized protein from mitochondrial outer membrane"/>
    <property type="evidence" value="ECO:0007669"/>
    <property type="project" value="TreeGrafter"/>
</dbReference>
<protein>
    <recommendedName>
        <fullName evidence="6">AAA+ ATPase domain-containing protein</fullName>
    </recommendedName>
</protein>
<evidence type="ECO:0000256" key="5">
    <source>
        <dbReference type="RuleBase" id="RU003651"/>
    </source>
</evidence>
<dbReference type="GO" id="GO:0005524">
    <property type="term" value="F:ATP binding"/>
    <property type="evidence" value="ECO:0007669"/>
    <property type="project" value="UniProtKB-KW"/>
</dbReference>
<keyword evidence="3 5" id="KW-0067">ATP-binding</keyword>
<keyword evidence="4" id="KW-0496">Mitochondrion</keyword>
<evidence type="ECO:0000313" key="7">
    <source>
        <dbReference type="EMBL" id="KAJ3639046.1"/>
    </source>
</evidence>
<evidence type="ECO:0000256" key="1">
    <source>
        <dbReference type="ARBA" id="ARBA00004173"/>
    </source>
</evidence>
<dbReference type="SUPFAM" id="SSF52540">
    <property type="entry name" value="P-loop containing nucleoside triphosphate hydrolases"/>
    <property type="match status" value="1"/>
</dbReference>
<evidence type="ECO:0000259" key="6">
    <source>
        <dbReference type="SMART" id="SM00382"/>
    </source>
</evidence>
<dbReference type="EMBL" id="JALNTZ010000033">
    <property type="protein sequence ID" value="KAJ3639046.1"/>
    <property type="molecule type" value="Genomic_DNA"/>
</dbReference>
<dbReference type="GO" id="GO:0005741">
    <property type="term" value="C:mitochondrial outer membrane"/>
    <property type="evidence" value="ECO:0007669"/>
    <property type="project" value="TreeGrafter"/>
</dbReference>
<gene>
    <name evidence="7" type="ORF">Zmor_011844</name>
</gene>
<dbReference type="Pfam" id="PF00004">
    <property type="entry name" value="AAA"/>
    <property type="match status" value="1"/>
</dbReference>
<evidence type="ECO:0000313" key="8">
    <source>
        <dbReference type="Proteomes" id="UP001168821"/>
    </source>
</evidence>
<sequence length="399" mass="45202">MRCILYSGEGKSGAQTPYPLLCNRSKLSLHNKLRLFVLCTHPIITYASTAWAYDSPAMVSSLQVRQNKVLPFKGALLANIAAFLVCKWTLERYAEKTSRSPPPFLKEYLSKKKIKLNKYEETIASEVADPLTLNISWNDIGGLDTIMASLQEIIVLPLCRPDIFNGKSKLLLPPKGILLYGKPGCGKTLVAKAIAKESSCFFINLRISTIMEKWYGESQKLVNAVFTLATKLQPCIIFIDEIDSFLRERATNDHESTAMMKAQFMSLWDGLESETSSKLIIIGATNRPQDIDSAIRRRMPLMFHVDLPDASQREAILRILLRNEPVDPQLNFTSLSLCLGPNPPVGRLAAMHTVRDYLKDEKLFGPHKTKRRLIKFEDFKKALEEFERSRQLSSFIQSW</sequence>
<dbReference type="InterPro" id="IPR003593">
    <property type="entry name" value="AAA+_ATPase"/>
</dbReference>
<dbReference type="InterPro" id="IPR003959">
    <property type="entry name" value="ATPase_AAA_core"/>
</dbReference>
<dbReference type="AlphaFoldDB" id="A0AA38HKL7"/>
<keyword evidence="2 5" id="KW-0547">Nucleotide-binding</keyword>
<comment type="subcellular location">
    <subcellularLocation>
        <location evidence="1">Mitochondrion</location>
    </subcellularLocation>
</comment>
<comment type="caution">
    <text evidence="7">The sequence shown here is derived from an EMBL/GenBank/DDBJ whole genome shotgun (WGS) entry which is preliminary data.</text>
</comment>
<feature type="domain" description="AAA+ ATPase" evidence="6">
    <location>
        <begin position="173"/>
        <end position="309"/>
    </location>
</feature>